<dbReference type="PANTHER" id="PTHR16201">
    <property type="entry name" value="SEVEN TRANSMEMBRANE PROTEIN 1-RELATED"/>
    <property type="match status" value="1"/>
</dbReference>
<dbReference type="SMART" id="SM00679">
    <property type="entry name" value="CTNS"/>
    <property type="match status" value="2"/>
</dbReference>
<evidence type="ECO:0000256" key="5">
    <source>
        <dbReference type="ARBA" id="ARBA00038039"/>
    </source>
</evidence>
<sequence length="364" mass="40799">MSTLYSSCPLSENGIPLIKWIHVVSHECVYGNLEAFSWASQYISILVWVTAGTYQSYQLYKTKDVNGFSEGFVLCWIAGAFLNVLGCLCTGQMPFQVVLGFYFLFSDSFLYFQYKYYSNRPWLAVQQLEEDSQVMEERQILIPSSSNTNKPRQSSISKNDTATITRSYSTFTPGVVLGLAYGSSTTSGAPLPSVIASTAASASPSQILLILATVQLIVGNIASWTSNALYTVSRLPQIKRNFDRKSCEGVSPALFIATLFGNVSYCFTIGCTWKSIVDPVEAREFFITEFPFIFGAVSTTVADIIIFIQFYIYRDNEYETLQNIDYNAEERIMVIESRSLSDEDEEPYARGPSSSRKTTYYSKN</sequence>
<feature type="transmembrane region" description="Helical" evidence="8">
    <location>
        <begin position="290"/>
        <end position="313"/>
    </location>
</feature>
<evidence type="ECO:0000256" key="2">
    <source>
        <dbReference type="ARBA" id="ARBA00022692"/>
    </source>
</evidence>
<gene>
    <name evidence="9" type="ORF">SAPINGB_P003471</name>
</gene>
<comment type="similarity">
    <text evidence="5">Belongs to the laat-1 family.</text>
</comment>
<evidence type="ECO:0000256" key="4">
    <source>
        <dbReference type="ARBA" id="ARBA00023136"/>
    </source>
</evidence>
<dbReference type="GO" id="GO:0015174">
    <property type="term" value="F:basic amino acid transmembrane transporter activity"/>
    <property type="evidence" value="ECO:0007669"/>
    <property type="project" value="TreeGrafter"/>
</dbReference>
<keyword evidence="4 8" id="KW-0472">Membrane</keyword>
<dbReference type="Gene3D" id="1.20.1280.290">
    <property type="match status" value="2"/>
</dbReference>
<dbReference type="GO" id="GO:0034488">
    <property type="term" value="P:basic amino acid transmembrane export from vacuole"/>
    <property type="evidence" value="ECO:0007669"/>
    <property type="project" value="TreeGrafter"/>
</dbReference>
<dbReference type="EMBL" id="CABVLU010000003">
    <property type="protein sequence ID" value="VVT53235.1"/>
    <property type="molecule type" value="Genomic_DNA"/>
</dbReference>
<dbReference type="RefSeq" id="XP_031854080.1">
    <property type="nucleotide sequence ID" value="XM_031998189.1"/>
</dbReference>
<feature type="compositionally biased region" description="Polar residues" evidence="7">
    <location>
        <begin position="352"/>
        <end position="364"/>
    </location>
</feature>
<evidence type="ECO:0000256" key="3">
    <source>
        <dbReference type="ARBA" id="ARBA00022989"/>
    </source>
</evidence>
<dbReference type="InterPro" id="IPR051415">
    <property type="entry name" value="LAAT-1"/>
</dbReference>
<dbReference type="Proteomes" id="UP000398389">
    <property type="component" value="Unassembled WGS sequence"/>
</dbReference>
<feature type="transmembrane region" description="Helical" evidence="8">
    <location>
        <begin position="71"/>
        <end position="90"/>
    </location>
</feature>
<feature type="transmembrane region" description="Helical" evidence="8">
    <location>
        <begin position="250"/>
        <end position="270"/>
    </location>
</feature>
<comment type="catalytic activity">
    <reaction evidence="6">
        <text>L-histidine(out) + L-arginine(in) = L-histidine(in) + L-arginine(out)</text>
        <dbReference type="Rhea" id="RHEA:71063"/>
        <dbReference type="ChEBI" id="CHEBI:32682"/>
        <dbReference type="ChEBI" id="CHEBI:57595"/>
    </reaction>
</comment>
<keyword evidence="3 8" id="KW-1133">Transmembrane helix</keyword>
<reference evidence="9 10" key="1">
    <citation type="submission" date="2019-09" db="EMBL/GenBank/DDBJ databases">
        <authorList>
            <person name="Brejova B."/>
        </authorList>
    </citation>
    <scope>NUCLEOTIDE SEQUENCE [LARGE SCALE GENOMIC DNA]</scope>
</reference>
<dbReference type="Pfam" id="PF04193">
    <property type="entry name" value="PQ-loop"/>
    <property type="match status" value="2"/>
</dbReference>
<feature type="transmembrane region" description="Helical" evidence="8">
    <location>
        <begin position="97"/>
        <end position="114"/>
    </location>
</feature>
<dbReference type="AlphaFoldDB" id="A0A5E8BWZ6"/>
<keyword evidence="10" id="KW-1185">Reference proteome</keyword>
<evidence type="ECO:0000256" key="8">
    <source>
        <dbReference type="SAM" id="Phobius"/>
    </source>
</evidence>
<keyword evidence="2 8" id="KW-0812">Transmembrane</keyword>
<feature type="transmembrane region" description="Helical" evidence="8">
    <location>
        <begin position="207"/>
        <end position="230"/>
    </location>
</feature>
<dbReference type="InterPro" id="IPR006603">
    <property type="entry name" value="PQ-loop_rpt"/>
</dbReference>
<evidence type="ECO:0000256" key="7">
    <source>
        <dbReference type="SAM" id="MobiDB-lite"/>
    </source>
</evidence>
<dbReference type="OrthoDB" id="8048523at2759"/>
<comment type="subcellular location">
    <subcellularLocation>
        <location evidence="1">Membrane</location>
        <topology evidence="1">Multi-pass membrane protein</topology>
    </subcellularLocation>
</comment>
<protein>
    <submittedName>
        <fullName evidence="9">Uncharacterized protein</fullName>
    </submittedName>
</protein>
<evidence type="ECO:0000313" key="9">
    <source>
        <dbReference type="EMBL" id="VVT53235.1"/>
    </source>
</evidence>
<dbReference type="GeneID" id="43582289"/>
<organism evidence="9 10">
    <name type="scientific">Magnusiomyces paraingens</name>
    <dbReference type="NCBI Taxonomy" id="2606893"/>
    <lineage>
        <taxon>Eukaryota</taxon>
        <taxon>Fungi</taxon>
        <taxon>Dikarya</taxon>
        <taxon>Ascomycota</taxon>
        <taxon>Saccharomycotina</taxon>
        <taxon>Dipodascomycetes</taxon>
        <taxon>Dipodascales</taxon>
        <taxon>Dipodascaceae</taxon>
        <taxon>Magnusiomyces</taxon>
    </lineage>
</organism>
<evidence type="ECO:0000313" key="10">
    <source>
        <dbReference type="Proteomes" id="UP000398389"/>
    </source>
</evidence>
<accession>A0A5E8BWZ6</accession>
<feature type="region of interest" description="Disordered" evidence="7">
    <location>
        <begin position="340"/>
        <end position="364"/>
    </location>
</feature>
<dbReference type="GO" id="GO:0000329">
    <property type="term" value="C:fungal-type vacuole membrane"/>
    <property type="evidence" value="ECO:0007669"/>
    <property type="project" value="TreeGrafter"/>
</dbReference>
<proteinExistence type="inferred from homology"/>
<name>A0A5E8BWZ6_9ASCO</name>
<dbReference type="FunFam" id="1.20.1280.290:FF:000009">
    <property type="entry name" value="PQ loop repeat family protein"/>
    <property type="match status" value="1"/>
</dbReference>
<dbReference type="PANTHER" id="PTHR16201:SF34">
    <property type="entry name" value="LYSOSOMAL AMINO ACID TRANSPORTER 1"/>
    <property type="match status" value="1"/>
</dbReference>
<evidence type="ECO:0000256" key="1">
    <source>
        <dbReference type="ARBA" id="ARBA00004141"/>
    </source>
</evidence>
<evidence type="ECO:0000256" key="6">
    <source>
        <dbReference type="ARBA" id="ARBA00050768"/>
    </source>
</evidence>